<dbReference type="EMBL" id="JARJCM010000134">
    <property type="protein sequence ID" value="KAJ7026720.1"/>
    <property type="molecule type" value="Genomic_DNA"/>
</dbReference>
<gene>
    <name evidence="5" type="ORF">C8F04DRAFT_1212554</name>
</gene>
<evidence type="ECO:0000313" key="6">
    <source>
        <dbReference type="Proteomes" id="UP001218188"/>
    </source>
</evidence>
<keyword evidence="2" id="KW-0521">NADP</keyword>
<reference evidence="5" key="1">
    <citation type="submission" date="2023-03" db="EMBL/GenBank/DDBJ databases">
        <title>Massive genome expansion in bonnet fungi (Mycena s.s.) driven by repeated elements and novel gene families across ecological guilds.</title>
        <authorList>
            <consortium name="Lawrence Berkeley National Laboratory"/>
            <person name="Harder C.B."/>
            <person name="Miyauchi S."/>
            <person name="Viragh M."/>
            <person name="Kuo A."/>
            <person name="Thoen E."/>
            <person name="Andreopoulos B."/>
            <person name="Lu D."/>
            <person name="Skrede I."/>
            <person name="Drula E."/>
            <person name="Henrissat B."/>
            <person name="Morin E."/>
            <person name="Kohler A."/>
            <person name="Barry K."/>
            <person name="LaButti K."/>
            <person name="Morin E."/>
            <person name="Salamov A."/>
            <person name="Lipzen A."/>
            <person name="Mereny Z."/>
            <person name="Hegedus B."/>
            <person name="Baldrian P."/>
            <person name="Stursova M."/>
            <person name="Weitz H."/>
            <person name="Taylor A."/>
            <person name="Grigoriev I.V."/>
            <person name="Nagy L.G."/>
            <person name="Martin F."/>
            <person name="Kauserud H."/>
        </authorList>
    </citation>
    <scope>NUCLEOTIDE SEQUENCE</scope>
    <source>
        <strain evidence="5">CBHHK200</strain>
    </source>
</reference>
<evidence type="ECO:0000256" key="2">
    <source>
        <dbReference type="ARBA" id="ARBA00022857"/>
    </source>
</evidence>
<proteinExistence type="inferred from homology"/>
<dbReference type="Proteomes" id="UP001218188">
    <property type="component" value="Unassembled WGS sequence"/>
</dbReference>
<dbReference type="Gene3D" id="3.40.50.720">
    <property type="entry name" value="NAD(P)-binding Rossmann-like Domain"/>
    <property type="match status" value="1"/>
</dbReference>
<keyword evidence="6" id="KW-1185">Reference proteome</keyword>
<dbReference type="AlphaFoldDB" id="A0AAD6WW04"/>
<dbReference type="Gene3D" id="3.90.25.10">
    <property type="entry name" value="UDP-galactose 4-epimerase, domain 1"/>
    <property type="match status" value="1"/>
</dbReference>
<keyword evidence="3" id="KW-0560">Oxidoreductase</keyword>
<dbReference type="GO" id="GO:0005634">
    <property type="term" value="C:nucleus"/>
    <property type="evidence" value="ECO:0007669"/>
    <property type="project" value="TreeGrafter"/>
</dbReference>
<name>A0AAD6WW04_9AGAR</name>
<evidence type="ECO:0000256" key="3">
    <source>
        <dbReference type="ARBA" id="ARBA00023002"/>
    </source>
</evidence>
<comment type="similarity">
    <text evidence="1">Belongs to the NmrA-type oxidoreductase family.</text>
</comment>
<dbReference type="SUPFAM" id="SSF51735">
    <property type="entry name" value="NAD(P)-binding Rossmann-fold domains"/>
    <property type="match status" value="1"/>
</dbReference>
<dbReference type="GO" id="GO:0016491">
    <property type="term" value="F:oxidoreductase activity"/>
    <property type="evidence" value="ECO:0007669"/>
    <property type="project" value="UniProtKB-KW"/>
</dbReference>
<dbReference type="InterPro" id="IPR008030">
    <property type="entry name" value="NmrA-like"/>
</dbReference>
<dbReference type="PANTHER" id="PTHR42748">
    <property type="entry name" value="NITROGEN METABOLITE REPRESSION PROTEIN NMRA FAMILY MEMBER"/>
    <property type="match status" value="1"/>
</dbReference>
<evidence type="ECO:0000259" key="4">
    <source>
        <dbReference type="Pfam" id="PF05368"/>
    </source>
</evidence>
<sequence>MPISSSQSAPLVVVVGSTGIQGGSVIKALAESDRAYRLRGLTRDVTKPAARKLVDQGVEMMNIDLSVENAEAVRREAFAGANIVFMVTNFRDHLDKRREVDEGKMMVQAAMAAGVELLVWSPLESVINISKGKYAHVDHFDGKAEVTDYARQSGIPLVIIPAGWYAINHVRSNAYIPKKQVDGSYVLGLPGIECPAFGPGTEVLASGEDISVREMAVQLGQITGKKVIYKQISDEEFMAATKATPRIALEDLEMMKFYEEFGYFNGKDTTPSRKHLARAPRSWADFVKATDWSSILA</sequence>
<feature type="domain" description="NmrA-like" evidence="4">
    <location>
        <begin position="11"/>
        <end position="190"/>
    </location>
</feature>
<dbReference type="InterPro" id="IPR036291">
    <property type="entry name" value="NAD(P)-bd_dom_sf"/>
</dbReference>
<dbReference type="PANTHER" id="PTHR42748:SF30">
    <property type="entry name" value="NMRA-LIKE DOMAIN-CONTAINING PROTEIN"/>
    <property type="match status" value="1"/>
</dbReference>
<accession>A0AAD6WW04</accession>
<dbReference type="InterPro" id="IPR051164">
    <property type="entry name" value="NmrA-like_oxidored"/>
</dbReference>
<evidence type="ECO:0000256" key="1">
    <source>
        <dbReference type="ARBA" id="ARBA00006328"/>
    </source>
</evidence>
<evidence type="ECO:0000313" key="5">
    <source>
        <dbReference type="EMBL" id="KAJ7026720.1"/>
    </source>
</evidence>
<organism evidence="5 6">
    <name type="scientific">Mycena alexandri</name>
    <dbReference type="NCBI Taxonomy" id="1745969"/>
    <lineage>
        <taxon>Eukaryota</taxon>
        <taxon>Fungi</taxon>
        <taxon>Dikarya</taxon>
        <taxon>Basidiomycota</taxon>
        <taxon>Agaricomycotina</taxon>
        <taxon>Agaricomycetes</taxon>
        <taxon>Agaricomycetidae</taxon>
        <taxon>Agaricales</taxon>
        <taxon>Marasmiineae</taxon>
        <taxon>Mycenaceae</taxon>
        <taxon>Mycena</taxon>
    </lineage>
</organism>
<protein>
    <submittedName>
        <fullName evidence="5">NAD(P)-binding protein</fullName>
    </submittedName>
</protein>
<dbReference type="Pfam" id="PF05368">
    <property type="entry name" value="NmrA"/>
    <property type="match status" value="1"/>
</dbReference>
<comment type="caution">
    <text evidence="5">The sequence shown here is derived from an EMBL/GenBank/DDBJ whole genome shotgun (WGS) entry which is preliminary data.</text>
</comment>